<dbReference type="Pfam" id="PF17919">
    <property type="entry name" value="RT_RNaseH_2"/>
    <property type="match status" value="1"/>
</dbReference>
<dbReference type="Gene3D" id="3.30.420.10">
    <property type="entry name" value="Ribonuclease H-like superfamily/Ribonuclease H"/>
    <property type="match status" value="2"/>
</dbReference>
<dbReference type="InterPro" id="IPR000477">
    <property type="entry name" value="RT_dom"/>
</dbReference>
<dbReference type="Pfam" id="PF00078">
    <property type="entry name" value="RVT_1"/>
    <property type="match status" value="1"/>
</dbReference>
<dbReference type="PROSITE" id="PS50878">
    <property type="entry name" value="RT_POL"/>
    <property type="match status" value="1"/>
</dbReference>
<evidence type="ECO:0000313" key="5">
    <source>
        <dbReference type="Proteomes" id="UP000029120"/>
    </source>
</evidence>
<dbReference type="Pfam" id="PF13456">
    <property type="entry name" value="RVT_3"/>
    <property type="match status" value="1"/>
</dbReference>
<dbReference type="InterPro" id="IPR036397">
    <property type="entry name" value="RNaseH_sf"/>
</dbReference>
<dbReference type="Gene3D" id="1.10.340.70">
    <property type="match status" value="1"/>
</dbReference>
<gene>
    <name evidence="4" type="ordered locus">AALP_Aa6g244800</name>
</gene>
<organism evidence="4 5">
    <name type="scientific">Arabis alpina</name>
    <name type="common">Alpine rock-cress</name>
    <dbReference type="NCBI Taxonomy" id="50452"/>
    <lineage>
        <taxon>Eukaryota</taxon>
        <taxon>Viridiplantae</taxon>
        <taxon>Streptophyta</taxon>
        <taxon>Embryophyta</taxon>
        <taxon>Tracheophyta</taxon>
        <taxon>Spermatophyta</taxon>
        <taxon>Magnoliopsida</taxon>
        <taxon>eudicotyledons</taxon>
        <taxon>Gunneridae</taxon>
        <taxon>Pentapetalae</taxon>
        <taxon>rosids</taxon>
        <taxon>malvids</taxon>
        <taxon>Brassicales</taxon>
        <taxon>Brassicaceae</taxon>
        <taxon>Arabideae</taxon>
        <taxon>Arabis</taxon>
    </lineage>
</organism>
<dbReference type="InterPro" id="IPR043128">
    <property type="entry name" value="Rev_trsase/Diguanyl_cyclase"/>
</dbReference>
<evidence type="ECO:0000256" key="1">
    <source>
        <dbReference type="SAM" id="MobiDB-lite"/>
    </source>
</evidence>
<dbReference type="CDD" id="cd01647">
    <property type="entry name" value="RT_LTR"/>
    <property type="match status" value="1"/>
</dbReference>
<evidence type="ECO:0000259" key="3">
    <source>
        <dbReference type="PROSITE" id="PS50994"/>
    </source>
</evidence>
<dbReference type="SUPFAM" id="SSF56672">
    <property type="entry name" value="DNA/RNA polymerases"/>
    <property type="match status" value="1"/>
</dbReference>
<dbReference type="OMA" id="MAREPSK"/>
<dbReference type="EMBL" id="CM002874">
    <property type="protein sequence ID" value="KFK32461.1"/>
    <property type="molecule type" value="Genomic_DNA"/>
</dbReference>
<dbReference type="CDD" id="cd09274">
    <property type="entry name" value="RNase_HI_RT_Ty3"/>
    <property type="match status" value="1"/>
</dbReference>
<dbReference type="InterPro" id="IPR041588">
    <property type="entry name" value="Integrase_H2C2"/>
</dbReference>
<dbReference type="InterPro" id="IPR012337">
    <property type="entry name" value="RNaseH-like_sf"/>
</dbReference>
<evidence type="ECO:0000313" key="4">
    <source>
        <dbReference type="EMBL" id="KFK32461.1"/>
    </source>
</evidence>
<evidence type="ECO:0000259" key="2">
    <source>
        <dbReference type="PROSITE" id="PS50878"/>
    </source>
</evidence>
<dbReference type="InterPro" id="IPR001584">
    <property type="entry name" value="Integrase_cat-core"/>
</dbReference>
<dbReference type="SUPFAM" id="SSF53098">
    <property type="entry name" value="Ribonuclease H-like"/>
    <property type="match status" value="2"/>
</dbReference>
<sequence>MTMGTIRLPVQAGNVKKMVDFTVYDHPAIYNMNMGTPWLNLMRAVPSTYHLCLKFPTPIEGRVEEERPTCEPIVSICIDEQHPERCVEIRATLDEDIKKKLVVFLQKNINTFAWAAEDMPGIDINVASHELNVDPTFKPIKQKRRKLGSDRAKAVNDEVERLLRVGSIYEVKYPDWLANPVVVKKKNGKWRVCVDFTDLNKACLKDSFPLPHIDRLVEATTGNKLLTFMDAFSGYNQILMHPEDREKTAFITDRGIYCYKVMPFGLKNAGATYERLVNKMFRDQLGKTMEVYIDDMLVKSLKEEDHISHLEACFEQLNLHKMKLNPTKCRFAVTSGEFLGYLVTRRGIKANPKQIDALIQMASPRNKREVQRLTRRVAALNRFISRSTDKCLPFYDTLRGNKQFEWSDKCEDAFRQLKEYLATPPILAKPVTGEPLFLYIDVSETAVSAVLVREERGEQKPIFYVSKTLTDTETRYPQLEKLALSIVMASRKLRPYFQSHTIVILSTFPLRTVLHSPSQSGRLAKWAIELSEYDIEYKGRTCNKSQVLADFLIELPEDHSAKEVRPGIWELHVDGSSSKNGSGVGIRLASPTGEILEQSFRLGFRASNNEAEYEAIIAGMRLAQGLNIEHVHAFCDSQLVSNQFSGEVNDVEMTEAEANTEPAPLSTPASDADSIGPEVIGADVAEAEDPEDLRQLKESPTQNLPLEPINKDMTVPMDTDEEPEYGCDKPWMDQIRAYIVGGKLPNSKWAAHKVQKQAARYVLFDDNIYRRGFSGPLLTCVEGQEARQVMEEVHGGSCVNHSGGKALAIKIKRHGRFWPTIVNDCIKFSAKCERCQRHAPKIHQPMEKLSSVTSPYPFMRWAMDIVGPLHASKQKCFLLVLTDYFSKWVEAEAYSSIKDAQVESFVWRNIICRHGIPFEIITDNGSQFISNRFEAFCAKWKIRFNKSTPRHPQGNGQAEAMNKMILDGLKKRLDAKKGRWADELEGVLWSHRTTTKRGTCETPFALVYGTECVLPSEVTCPGPRRRLLTENEELNDSLLFDKLDFLNERRDQALIRIANYQNAAARYYNSKVRERRFREGDLVLREVFQNSAERNAGKLGANWEGPYKVTAVVRPGVYELATMAGTPILHSWNAKHLKRYYH</sequence>
<feature type="region of interest" description="Disordered" evidence="1">
    <location>
        <begin position="702"/>
        <end position="727"/>
    </location>
</feature>
<feature type="domain" description="Reverse transcriptase" evidence="2">
    <location>
        <begin position="165"/>
        <end position="343"/>
    </location>
</feature>
<dbReference type="Gene3D" id="3.30.70.270">
    <property type="match status" value="2"/>
</dbReference>
<dbReference type="AlphaFoldDB" id="A0A087GRF9"/>
<dbReference type="PROSITE" id="PS50994">
    <property type="entry name" value="INTEGRASE"/>
    <property type="match status" value="1"/>
</dbReference>
<dbReference type="Proteomes" id="UP000029120">
    <property type="component" value="Chromosome 6"/>
</dbReference>
<dbReference type="InterPro" id="IPR043502">
    <property type="entry name" value="DNA/RNA_pol_sf"/>
</dbReference>
<dbReference type="OrthoDB" id="1091791at2759"/>
<dbReference type="GO" id="GO:0003676">
    <property type="term" value="F:nucleic acid binding"/>
    <property type="evidence" value="ECO:0007669"/>
    <property type="project" value="InterPro"/>
</dbReference>
<dbReference type="Gene3D" id="3.10.10.10">
    <property type="entry name" value="HIV Type 1 Reverse Transcriptase, subunit A, domain 1"/>
    <property type="match status" value="1"/>
</dbReference>
<dbReference type="Pfam" id="PF00665">
    <property type="entry name" value="rve"/>
    <property type="match status" value="1"/>
</dbReference>
<keyword evidence="5" id="KW-1185">Reference proteome</keyword>
<dbReference type="GO" id="GO:0004523">
    <property type="term" value="F:RNA-DNA hybrid ribonuclease activity"/>
    <property type="evidence" value="ECO:0007669"/>
    <property type="project" value="InterPro"/>
</dbReference>
<reference evidence="5" key="1">
    <citation type="journal article" date="2015" name="Nat. Plants">
        <title>Genome expansion of Arabis alpina linked with retrotransposition and reduced symmetric DNA methylation.</title>
        <authorList>
            <person name="Willing E.M."/>
            <person name="Rawat V."/>
            <person name="Mandakova T."/>
            <person name="Maumus F."/>
            <person name="James G.V."/>
            <person name="Nordstroem K.J."/>
            <person name="Becker C."/>
            <person name="Warthmann N."/>
            <person name="Chica C."/>
            <person name="Szarzynska B."/>
            <person name="Zytnicki M."/>
            <person name="Albani M.C."/>
            <person name="Kiefer C."/>
            <person name="Bergonzi S."/>
            <person name="Castaings L."/>
            <person name="Mateos J.L."/>
            <person name="Berns M.C."/>
            <person name="Bujdoso N."/>
            <person name="Piofczyk T."/>
            <person name="de Lorenzo L."/>
            <person name="Barrero-Sicilia C."/>
            <person name="Mateos I."/>
            <person name="Piednoel M."/>
            <person name="Hagmann J."/>
            <person name="Chen-Min-Tao R."/>
            <person name="Iglesias-Fernandez R."/>
            <person name="Schuster S.C."/>
            <person name="Alonso-Blanco C."/>
            <person name="Roudier F."/>
            <person name="Carbonero P."/>
            <person name="Paz-Ares J."/>
            <person name="Davis S.J."/>
            <person name="Pecinka A."/>
            <person name="Quesneville H."/>
            <person name="Colot V."/>
            <person name="Lysak M.A."/>
            <person name="Weigel D."/>
            <person name="Coupland G."/>
            <person name="Schneeberger K."/>
        </authorList>
    </citation>
    <scope>NUCLEOTIDE SEQUENCE [LARGE SCALE GENOMIC DNA]</scope>
    <source>
        <strain evidence="5">cv. Pajares</strain>
    </source>
</reference>
<dbReference type="PANTHER" id="PTHR48475">
    <property type="entry name" value="RIBONUCLEASE H"/>
    <property type="match status" value="1"/>
</dbReference>
<feature type="region of interest" description="Disordered" evidence="1">
    <location>
        <begin position="654"/>
        <end position="675"/>
    </location>
</feature>
<accession>A0A087GRF9</accession>
<proteinExistence type="predicted"/>
<feature type="domain" description="Integrase catalytic" evidence="3">
    <location>
        <begin position="853"/>
        <end position="1011"/>
    </location>
</feature>
<dbReference type="Pfam" id="PF17921">
    <property type="entry name" value="Integrase_H2C2"/>
    <property type="match status" value="1"/>
</dbReference>
<dbReference type="GO" id="GO:0015074">
    <property type="term" value="P:DNA integration"/>
    <property type="evidence" value="ECO:0007669"/>
    <property type="project" value="InterPro"/>
</dbReference>
<dbReference type="InterPro" id="IPR002156">
    <property type="entry name" value="RNaseH_domain"/>
</dbReference>
<protein>
    <submittedName>
        <fullName evidence="4">Uncharacterized protein</fullName>
    </submittedName>
</protein>
<dbReference type="Gene3D" id="3.10.20.370">
    <property type="match status" value="1"/>
</dbReference>
<dbReference type="Gramene" id="KFK32461">
    <property type="protein sequence ID" value="KFK32461"/>
    <property type="gene ID" value="AALP_AA6G244800"/>
</dbReference>
<name>A0A087GRF9_ARAAL</name>
<dbReference type="eggNOG" id="KOG0017">
    <property type="taxonomic scope" value="Eukaryota"/>
</dbReference>
<dbReference type="CDD" id="cd09279">
    <property type="entry name" value="RNase_HI_like"/>
    <property type="match status" value="1"/>
</dbReference>
<dbReference type="PANTHER" id="PTHR48475:SF2">
    <property type="entry name" value="RIBONUCLEASE H"/>
    <property type="match status" value="1"/>
</dbReference>
<dbReference type="InterPro" id="IPR041577">
    <property type="entry name" value="RT_RNaseH_2"/>
</dbReference>